<reference evidence="2" key="1">
    <citation type="submission" date="2020-09" db="EMBL/GenBank/DDBJ databases">
        <title>Genome-Enabled Discovery of Anthraquinone Biosynthesis in Senna tora.</title>
        <authorList>
            <person name="Kang S.-H."/>
            <person name="Pandey R.P."/>
            <person name="Lee C.-M."/>
            <person name="Sim J.-S."/>
            <person name="Jeong J.-T."/>
            <person name="Choi B.-S."/>
            <person name="Jung M."/>
            <person name="Ginzburg D."/>
            <person name="Zhao K."/>
            <person name="Won S.Y."/>
            <person name="Oh T.-J."/>
            <person name="Yu Y."/>
            <person name="Kim N.-H."/>
            <person name="Lee O.R."/>
            <person name="Lee T.-H."/>
            <person name="Bashyal P."/>
            <person name="Kim T.-S."/>
            <person name="Lee W.-H."/>
            <person name="Kawkins C."/>
            <person name="Kim C.-K."/>
            <person name="Kim J.S."/>
            <person name="Ahn B.O."/>
            <person name="Rhee S.Y."/>
            <person name="Sohng J.K."/>
        </authorList>
    </citation>
    <scope>NUCLEOTIDE SEQUENCE</scope>
    <source>
        <tissue evidence="2">Leaf</tissue>
    </source>
</reference>
<feature type="compositionally biased region" description="Basic and acidic residues" evidence="1">
    <location>
        <begin position="11"/>
        <end position="22"/>
    </location>
</feature>
<evidence type="ECO:0000313" key="2">
    <source>
        <dbReference type="EMBL" id="KAF7821156.1"/>
    </source>
</evidence>
<accession>A0A834THK0</accession>
<evidence type="ECO:0000313" key="3">
    <source>
        <dbReference type="Proteomes" id="UP000634136"/>
    </source>
</evidence>
<sequence length="48" mass="5474">MAQTPTLVKSSKKEKERADGGRTRKPKTEHKENQNSLRIHHCGSLGRF</sequence>
<dbReference type="EMBL" id="JAAIUW010000008">
    <property type="protein sequence ID" value="KAF7821156.1"/>
    <property type="molecule type" value="Genomic_DNA"/>
</dbReference>
<protein>
    <submittedName>
        <fullName evidence="2">Uncharacterized protein</fullName>
    </submittedName>
</protein>
<gene>
    <name evidence="2" type="ORF">G2W53_026611</name>
</gene>
<dbReference type="Proteomes" id="UP000634136">
    <property type="component" value="Unassembled WGS sequence"/>
</dbReference>
<comment type="caution">
    <text evidence="2">The sequence shown here is derived from an EMBL/GenBank/DDBJ whole genome shotgun (WGS) entry which is preliminary data.</text>
</comment>
<organism evidence="2 3">
    <name type="scientific">Senna tora</name>
    <dbReference type="NCBI Taxonomy" id="362788"/>
    <lineage>
        <taxon>Eukaryota</taxon>
        <taxon>Viridiplantae</taxon>
        <taxon>Streptophyta</taxon>
        <taxon>Embryophyta</taxon>
        <taxon>Tracheophyta</taxon>
        <taxon>Spermatophyta</taxon>
        <taxon>Magnoliopsida</taxon>
        <taxon>eudicotyledons</taxon>
        <taxon>Gunneridae</taxon>
        <taxon>Pentapetalae</taxon>
        <taxon>rosids</taxon>
        <taxon>fabids</taxon>
        <taxon>Fabales</taxon>
        <taxon>Fabaceae</taxon>
        <taxon>Caesalpinioideae</taxon>
        <taxon>Cassia clade</taxon>
        <taxon>Senna</taxon>
    </lineage>
</organism>
<dbReference type="AlphaFoldDB" id="A0A834THK0"/>
<evidence type="ECO:0000256" key="1">
    <source>
        <dbReference type="SAM" id="MobiDB-lite"/>
    </source>
</evidence>
<feature type="region of interest" description="Disordered" evidence="1">
    <location>
        <begin position="1"/>
        <end position="36"/>
    </location>
</feature>
<keyword evidence="3" id="KW-1185">Reference proteome</keyword>
<proteinExistence type="predicted"/>
<name>A0A834THK0_9FABA</name>